<accession>Q4DQ73</accession>
<evidence type="ECO:0000313" key="2">
    <source>
        <dbReference type="Proteomes" id="UP000002296"/>
    </source>
</evidence>
<comment type="caution">
    <text evidence="1">The sequence shown here is derived from an EMBL/GenBank/DDBJ whole genome shotgun (WGS) entry which is preliminary data.</text>
</comment>
<dbReference type="PaxDb" id="353153-Q4DQ73"/>
<keyword evidence="2" id="KW-1185">Reference proteome</keyword>
<protein>
    <submittedName>
        <fullName evidence="1">Uncharacterized protein</fullName>
    </submittedName>
</protein>
<dbReference type="Proteomes" id="UP000002296">
    <property type="component" value="Unassembled WGS sequence"/>
</dbReference>
<evidence type="ECO:0000313" key="1">
    <source>
        <dbReference type="EMBL" id="EAN94675.1"/>
    </source>
</evidence>
<proteinExistence type="predicted"/>
<dbReference type="EMBL" id="AAHK01000260">
    <property type="protein sequence ID" value="EAN94675.1"/>
    <property type="molecule type" value="Genomic_DNA"/>
</dbReference>
<dbReference type="RefSeq" id="XP_816526.1">
    <property type="nucleotide sequence ID" value="XM_811433.1"/>
</dbReference>
<name>Q4DQ73_TRYCC</name>
<dbReference type="AlphaFoldDB" id="Q4DQ73"/>
<dbReference type="InParanoid" id="Q4DQ73"/>
<gene>
    <name evidence="1" type="ORF">Tc00.1047053507085.120</name>
</gene>
<reference evidence="1 2" key="1">
    <citation type="journal article" date="2005" name="Science">
        <title>The genome sequence of Trypanosoma cruzi, etiologic agent of Chagas disease.</title>
        <authorList>
            <person name="El-Sayed N.M."/>
            <person name="Myler P.J."/>
            <person name="Bartholomeu D.C."/>
            <person name="Nilsson D."/>
            <person name="Aggarwal G."/>
            <person name="Tran A.N."/>
            <person name="Ghedin E."/>
            <person name="Worthey E.A."/>
            <person name="Delcher A.L."/>
            <person name="Blandin G."/>
            <person name="Westenberger S.J."/>
            <person name="Caler E."/>
            <person name="Cerqueira G.C."/>
            <person name="Branche C."/>
            <person name="Haas B."/>
            <person name="Anupama A."/>
            <person name="Arner E."/>
            <person name="Aslund L."/>
            <person name="Attipoe P."/>
            <person name="Bontempi E."/>
            <person name="Bringaud F."/>
            <person name="Burton P."/>
            <person name="Cadag E."/>
            <person name="Campbell D.A."/>
            <person name="Carrington M."/>
            <person name="Crabtree J."/>
            <person name="Darban H."/>
            <person name="da Silveira J.F."/>
            <person name="de Jong P."/>
            <person name="Edwards K."/>
            <person name="Englund P.T."/>
            <person name="Fazelina G."/>
            <person name="Feldblyum T."/>
            <person name="Ferella M."/>
            <person name="Frasch A.C."/>
            <person name="Gull K."/>
            <person name="Horn D."/>
            <person name="Hou L."/>
            <person name="Huang Y."/>
            <person name="Kindlund E."/>
            <person name="Klingbeil M."/>
            <person name="Kluge S."/>
            <person name="Koo H."/>
            <person name="Lacerda D."/>
            <person name="Levin M.J."/>
            <person name="Lorenzi H."/>
            <person name="Louie T."/>
            <person name="Machado C.R."/>
            <person name="McCulloch R."/>
            <person name="McKenna A."/>
            <person name="Mizuno Y."/>
            <person name="Mottram J.C."/>
            <person name="Nelson S."/>
            <person name="Ochaya S."/>
            <person name="Osoegawa K."/>
            <person name="Pai G."/>
            <person name="Parsons M."/>
            <person name="Pentony M."/>
            <person name="Pettersson U."/>
            <person name="Pop M."/>
            <person name="Ramirez J.L."/>
            <person name="Rinta J."/>
            <person name="Robertson L."/>
            <person name="Salzberg S.L."/>
            <person name="Sanchez D.O."/>
            <person name="Seyler A."/>
            <person name="Sharma R."/>
            <person name="Shetty J."/>
            <person name="Simpson A.J."/>
            <person name="Sisk E."/>
            <person name="Tammi M.T."/>
            <person name="Tarleton R."/>
            <person name="Teixeira S."/>
            <person name="Van Aken S."/>
            <person name="Vogt C."/>
            <person name="Ward P.N."/>
            <person name="Wickstead B."/>
            <person name="Wortman J."/>
            <person name="White O."/>
            <person name="Fraser C.M."/>
            <person name="Stuart K.D."/>
            <person name="Andersson B."/>
        </authorList>
    </citation>
    <scope>NUCLEOTIDE SEQUENCE [LARGE SCALE GENOMIC DNA]</scope>
    <source>
        <strain evidence="1 2">CL Brener</strain>
    </source>
</reference>
<organism evidence="1 2">
    <name type="scientific">Trypanosoma cruzi (strain CL Brener)</name>
    <dbReference type="NCBI Taxonomy" id="353153"/>
    <lineage>
        <taxon>Eukaryota</taxon>
        <taxon>Discoba</taxon>
        <taxon>Euglenozoa</taxon>
        <taxon>Kinetoplastea</taxon>
        <taxon>Metakinetoplastina</taxon>
        <taxon>Trypanosomatida</taxon>
        <taxon>Trypanosomatidae</taxon>
        <taxon>Trypanosoma</taxon>
        <taxon>Schizotrypanum</taxon>
    </lineage>
</organism>
<dbReference type="KEGG" id="tcr:507085.120"/>
<sequence length="121" mass="13310">MISILAVPLFNSSFLPTVMSDVIPLFLFAVLLPTRGAGLIAVRPTECTKGGVEEQAGCRMKCEGCCVGWRNNNVVFFFLFIAAGIMNIQKHMVVFSCLAHEVKVLPKEFYLFIYFGSPAGI</sequence>
<dbReference type="GeneID" id="3548425"/>